<comment type="cofactor">
    <cofactor evidence="1">
        <name>Mg(2+)</name>
        <dbReference type="ChEBI" id="CHEBI:18420"/>
    </cofactor>
</comment>
<dbReference type="Proteomes" id="UP000306985">
    <property type="component" value="Unassembled WGS sequence"/>
</dbReference>
<protein>
    <submittedName>
        <fullName evidence="7">CoA ester lyase</fullName>
    </submittedName>
</protein>
<organism evidence="7 8">
    <name type="scientific">Nakamurella flava</name>
    <dbReference type="NCBI Taxonomy" id="2576308"/>
    <lineage>
        <taxon>Bacteria</taxon>
        <taxon>Bacillati</taxon>
        <taxon>Actinomycetota</taxon>
        <taxon>Actinomycetes</taxon>
        <taxon>Nakamurellales</taxon>
        <taxon>Nakamurellaceae</taxon>
        <taxon>Nakamurella</taxon>
    </lineage>
</organism>
<dbReference type="SUPFAM" id="SSF51621">
    <property type="entry name" value="Phosphoenolpyruvate/pyruvate domain"/>
    <property type="match status" value="1"/>
</dbReference>
<accession>A0A4U6QG01</accession>
<keyword evidence="8" id="KW-1185">Reference proteome</keyword>
<feature type="domain" description="HpcH/HpaI aldolase/citrate lyase" evidence="6">
    <location>
        <begin position="21"/>
        <end position="235"/>
    </location>
</feature>
<name>A0A4U6QG01_9ACTN</name>
<keyword evidence="7" id="KW-0456">Lyase</keyword>
<dbReference type="InterPro" id="IPR040442">
    <property type="entry name" value="Pyrv_kinase-like_dom_sf"/>
</dbReference>
<dbReference type="InterPro" id="IPR005000">
    <property type="entry name" value="Aldolase/citrate-lyase_domain"/>
</dbReference>
<dbReference type="Pfam" id="PF03328">
    <property type="entry name" value="HpcH_HpaI"/>
    <property type="match status" value="1"/>
</dbReference>
<feature type="binding site" evidence="5">
    <location>
        <position position="168"/>
    </location>
    <ligand>
        <name>Mg(2+)</name>
        <dbReference type="ChEBI" id="CHEBI:18420"/>
    </ligand>
</feature>
<gene>
    <name evidence="7" type="ORF">FDO65_12625</name>
</gene>
<feature type="binding site" evidence="4">
    <location>
        <position position="142"/>
    </location>
    <ligand>
        <name>substrate</name>
    </ligand>
</feature>
<dbReference type="GO" id="GO:0006107">
    <property type="term" value="P:oxaloacetate metabolic process"/>
    <property type="evidence" value="ECO:0007669"/>
    <property type="project" value="TreeGrafter"/>
</dbReference>
<evidence type="ECO:0000256" key="5">
    <source>
        <dbReference type="PIRSR" id="PIRSR015582-2"/>
    </source>
</evidence>
<evidence type="ECO:0000256" key="3">
    <source>
        <dbReference type="ARBA" id="ARBA00022842"/>
    </source>
</evidence>
<dbReference type="InterPro" id="IPR015813">
    <property type="entry name" value="Pyrv/PenolPyrv_kinase-like_dom"/>
</dbReference>
<proteinExistence type="predicted"/>
<keyword evidence="3 5" id="KW-0460">Magnesium</keyword>
<evidence type="ECO:0000313" key="7">
    <source>
        <dbReference type="EMBL" id="TKV58972.1"/>
    </source>
</evidence>
<keyword evidence="2 5" id="KW-0479">Metal-binding</keyword>
<dbReference type="PANTHER" id="PTHR32308:SF10">
    <property type="entry name" value="CITRATE LYASE SUBUNIT BETA"/>
    <property type="match status" value="1"/>
</dbReference>
<feature type="binding site" evidence="4">
    <location>
        <position position="80"/>
    </location>
    <ligand>
        <name>substrate</name>
    </ligand>
</feature>
<dbReference type="OrthoDB" id="5172636at2"/>
<dbReference type="PANTHER" id="PTHR32308">
    <property type="entry name" value="LYASE BETA SUBUNIT, PUTATIVE (AFU_ORTHOLOGUE AFUA_4G13030)-RELATED"/>
    <property type="match status" value="1"/>
</dbReference>
<sequence length="293" mass="29683">MSSAPSAGVDPVAQVAGAVTALFVPGDRPDRYAKAATSGADVVVIDLEDAVAPPAKFGARLAATRALGAPDDDRARALVRVNAADSGLFAAEIEALLATARLSRSGLLGVMLPKSEDPSVVADVVTRFAAIEKPVAVVPLVESARGVLRAAELAAVPGVTRLALGAIDLTVDVGADLESPVVTHAMAHLVLASRAARIAAPLDSPSTAITDLALVGDAARVARSAGFGGKLCIHPRQVAAVRAAFAPTEEQLAWARSVLAAGEAAVQIDGRMIDKPVIAAARRILRLAGTDAS</sequence>
<dbReference type="PIRSF" id="PIRSF015582">
    <property type="entry name" value="Cit_lyase_B"/>
    <property type="match status" value="1"/>
</dbReference>
<dbReference type="InterPro" id="IPR011206">
    <property type="entry name" value="Citrate_lyase_beta/mcl1/mcl2"/>
</dbReference>
<dbReference type="Gene3D" id="3.20.20.60">
    <property type="entry name" value="Phosphoenolpyruvate-binding domains"/>
    <property type="match status" value="1"/>
</dbReference>
<reference evidence="7 8" key="1">
    <citation type="submission" date="2019-05" db="EMBL/GenBank/DDBJ databases">
        <title>Nakamurella sp. N5BH11, whole genome shotgun sequence.</title>
        <authorList>
            <person name="Tuo L."/>
        </authorList>
    </citation>
    <scope>NUCLEOTIDE SEQUENCE [LARGE SCALE GENOMIC DNA]</scope>
    <source>
        <strain evidence="7 8">N5BH11</strain>
    </source>
</reference>
<evidence type="ECO:0000313" key="8">
    <source>
        <dbReference type="Proteomes" id="UP000306985"/>
    </source>
</evidence>
<comment type="caution">
    <text evidence="7">The sequence shown here is derived from an EMBL/GenBank/DDBJ whole genome shotgun (WGS) entry which is preliminary data.</text>
</comment>
<dbReference type="GO" id="GO:0016829">
    <property type="term" value="F:lyase activity"/>
    <property type="evidence" value="ECO:0007669"/>
    <property type="project" value="UniProtKB-KW"/>
</dbReference>
<dbReference type="EMBL" id="SZZH01000003">
    <property type="protein sequence ID" value="TKV58972.1"/>
    <property type="molecule type" value="Genomic_DNA"/>
</dbReference>
<dbReference type="AlphaFoldDB" id="A0A4U6QG01"/>
<evidence type="ECO:0000256" key="2">
    <source>
        <dbReference type="ARBA" id="ARBA00022723"/>
    </source>
</evidence>
<evidence type="ECO:0000256" key="4">
    <source>
        <dbReference type="PIRSR" id="PIRSR015582-1"/>
    </source>
</evidence>
<dbReference type="GO" id="GO:0000287">
    <property type="term" value="F:magnesium ion binding"/>
    <property type="evidence" value="ECO:0007669"/>
    <property type="project" value="TreeGrafter"/>
</dbReference>
<evidence type="ECO:0000256" key="1">
    <source>
        <dbReference type="ARBA" id="ARBA00001946"/>
    </source>
</evidence>
<feature type="binding site" evidence="5">
    <location>
        <position position="142"/>
    </location>
    <ligand>
        <name>Mg(2+)</name>
        <dbReference type="ChEBI" id="CHEBI:18420"/>
    </ligand>
</feature>
<evidence type="ECO:0000259" key="6">
    <source>
        <dbReference type="Pfam" id="PF03328"/>
    </source>
</evidence>